<dbReference type="PANTHER" id="PTHR43818">
    <property type="entry name" value="BCDNA.GH03377"/>
    <property type="match status" value="1"/>
</dbReference>
<dbReference type="OrthoDB" id="213412at2"/>
<dbReference type="InterPro" id="IPR036291">
    <property type="entry name" value="NAD(P)-bd_dom_sf"/>
</dbReference>
<evidence type="ECO:0000259" key="2">
    <source>
        <dbReference type="Pfam" id="PF01408"/>
    </source>
</evidence>
<dbReference type="InterPro" id="IPR000683">
    <property type="entry name" value="Gfo/Idh/MocA-like_OxRdtase_N"/>
</dbReference>
<evidence type="ECO:0000313" key="5">
    <source>
        <dbReference type="Proteomes" id="UP000317648"/>
    </source>
</evidence>
<dbReference type="KEGG" id="lcre:Pla8534_28210"/>
<evidence type="ECO:0000313" key="4">
    <source>
        <dbReference type="EMBL" id="QDU95011.1"/>
    </source>
</evidence>
<dbReference type="PANTHER" id="PTHR43818:SF11">
    <property type="entry name" value="BCDNA.GH03377"/>
    <property type="match status" value="1"/>
</dbReference>
<dbReference type="InterPro" id="IPR050463">
    <property type="entry name" value="Gfo/Idh/MocA_oxidrdct_glycsds"/>
</dbReference>
<evidence type="ECO:0000259" key="3">
    <source>
        <dbReference type="Pfam" id="PF22725"/>
    </source>
</evidence>
<sequence length="353" mass="38059">MAFRVAFLGIDHPHGAGWRQLLDNLEGRLEIVAVMPGYGGTTCSLEEKYAGAFRGETVEELIAFGEFDGAVVCLPNDEGPAAAARLAAAGKHLLLEKPGAASAADLQPLVDAATATGIAFQAGYMWRYDDLANRLRAMAAEGRFGKLISIEMLYATSDVKRRDPDHYLFNAQQSGGGFFNWLACHYLDLLTYITGQQVAAVTARVGVFGAVDCEVEDGGTAILELSGGALATFVGGYWIPRWQGENRWTFRGSERWVHWDPSLKDTQGSLEIHGPMPQWNAMDETYIAPGDSTPGYGGGRGLALVEDWLSAAQTGDVCRNTLQSVQSTLAVIDAIYESSRSGQRVVVDSSPSR</sequence>
<dbReference type="SUPFAM" id="SSF55347">
    <property type="entry name" value="Glyceraldehyde-3-phosphate dehydrogenase-like, C-terminal domain"/>
    <property type="match status" value="1"/>
</dbReference>
<feature type="domain" description="Gfo/Idh/MocA-like oxidoreductase N-terminal" evidence="2">
    <location>
        <begin position="18"/>
        <end position="124"/>
    </location>
</feature>
<dbReference type="Gene3D" id="3.30.360.10">
    <property type="entry name" value="Dihydrodipicolinate Reductase, domain 2"/>
    <property type="match status" value="1"/>
</dbReference>
<reference evidence="4 5" key="1">
    <citation type="submission" date="2019-02" db="EMBL/GenBank/DDBJ databases">
        <title>Deep-cultivation of Planctomycetes and their phenomic and genomic characterization uncovers novel biology.</title>
        <authorList>
            <person name="Wiegand S."/>
            <person name="Jogler M."/>
            <person name="Boedeker C."/>
            <person name="Pinto D."/>
            <person name="Vollmers J."/>
            <person name="Rivas-Marin E."/>
            <person name="Kohn T."/>
            <person name="Peeters S.H."/>
            <person name="Heuer A."/>
            <person name="Rast P."/>
            <person name="Oberbeckmann S."/>
            <person name="Bunk B."/>
            <person name="Jeske O."/>
            <person name="Meyerdierks A."/>
            <person name="Storesund J.E."/>
            <person name="Kallscheuer N."/>
            <person name="Luecker S."/>
            <person name="Lage O.M."/>
            <person name="Pohl T."/>
            <person name="Merkel B.J."/>
            <person name="Hornburger P."/>
            <person name="Mueller R.-W."/>
            <person name="Bruemmer F."/>
            <person name="Labrenz M."/>
            <person name="Spormann A.M."/>
            <person name="Op den Camp H."/>
            <person name="Overmann J."/>
            <person name="Amann R."/>
            <person name="Jetten M.S.M."/>
            <person name="Mascher T."/>
            <person name="Medema M.H."/>
            <person name="Devos D.P."/>
            <person name="Kaster A.-K."/>
            <person name="Ovreas L."/>
            <person name="Rohde M."/>
            <person name="Galperin M.Y."/>
            <person name="Jogler C."/>
        </authorList>
    </citation>
    <scope>NUCLEOTIDE SEQUENCE [LARGE SCALE GENOMIC DNA]</scope>
    <source>
        <strain evidence="4 5">Pla85_3_4</strain>
    </source>
</reference>
<dbReference type="Gene3D" id="3.40.50.720">
    <property type="entry name" value="NAD(P)-binding Rossmann-like Domain"/>
    <property type="match status" value="1"/>
</dbReference>
<keyword evidence="5" id="KW-1185">Reference proteome</keyword>
<dbReference type="EC" id="1.1.99.28" evidence="4"/>
<dbReference type="SUPFAM" id="SSF51735">
    <property type="entry name" value="NAD(P)-binding Rossmann-fold domains"/>
    <property type="match status" value="1"/>
</dbReference>
<dbReference type="GO" id="GO:0000166">
    <property type="term" value="F:nucleotide binding"/>
    <property type="evidence" value="ECO:0007669"/>
    <property type="project" value="InterPro"/>
</dbReference>
<dbReference type="AlphaFoldDB" id="A0A518DT36"/>
<dbReference type="RefSeq" id="WP_145053796.1">
    <property type="nucleotide sequence ID" value="NZ_CP036433.1"/>
</dbReference>
<keyword evidence="1 4" id="KW-0560">Oxidoreductase</keyword>
<accession>A0A518DT36</accession>
<dbReference type="GO" id="GO:0047061">
    <property type="term" value="F:glucose-fructose oxidoreductase activity"/>
    <property type="evidence" value="ECO:0007669"/>
    <property type="project" value="UniProtKB-EC"/>
</dbReference>
<organism evidence="4 5">
    <name type="scientific">Lignipirellula cremea</name>
    <dbReference type="NCBI Taxonomy" id="2528010"/>
    <lineage>
        <taxon>Bacteria</taxon>
        <taxon>Pseudomonadati</taxon>
        <taxon>Planctomycetota</taxon>
        <taxon>Planctomycetia</taxon>
        <taxon>Pirellulales</taxon>
        <taxon>Pirellulaceae</taxon>
        <taxon>Lignipirellula</taxon>
    </lineage>
</organism>
<dbReference type="Proteomes" id="UP000317648">
    <property type="component" value="Chromosome"/>
</dbReference>
<dbReference type="Pfam" id="PF22725">
    <property type="entry name" value="GFO_IDH_MocA_C3"/>
    <property type="match status" value="1"/>
</dbReference>
<gene>
    <name evidence="4" type="primary">gfo_4</name>
    <name evidence="4" type="ORF">Pla8534_28210</name>
</gene>
<dbReference type="InterPro" id="IPR055170">
    <property type="entry name" value="GFO_IDH_MocA-like_dom"/>
</dbReference>
<dbReference type="EMBL" id="CP036433">
    <property type="protein sequence ID" value="QDU95011.1"/>
    <property type="molecule type" value="Genomic_DNA"/>
</dbReference>
<dbReference type="Pfam" id="PF01408">
    <property type="entry name" value="GFO_IDH_MocA"/>
    <property type="match status" value="1"/>
</dbReference>
<name>A0A518DT36_9BACT</name>
<proteinExistence type="predicted"/>
<feature type="domain" description="GFO/IDH/MocA-like oxidoreductase" evidence="3">
    <location>
        <begin position="134"/>
        <end position="256"/>
    </location>
</feature>
<protein>
    <submittedName>
        <fullName evidence="4">Glucose--fructose oxidoreductase</fullName>
        <ecNumber evidence="4">1.1.99.28</ecNumber>
    </submittedName>
</protein>
<evidence type="ECO:0000256" key="1">
    <source>
        <dbReference type="ARBA" id="ARBA00023002"/>
    </source>
</evidence>